<evidence type="ECO:0000313" key="5">
    <source>
        <dbReference type="Proteomes" id="UP000192674"/>
    </source>
</evidence>
<sequence>MPIAQLSTELATAGRALHRAGLVNAFGHVSARIDDDRLLLTPPRPLGESTDDQFTEININVGELPAGVPREAWIHIAIAKVRPDVGAICRAQPPSTSAVAAALSAIPPLHGQGALLGPAVPVFQNARLIREPQLGKELAATLGDGYACVLRGNGAVTVGRNVGEAVARMWILEESCRITLAAAAAGLMPVALTEDEQNAWFETGAELLDRIWDYLNH</sequence>
<keyword evidence="2" id="KW-0456">Lyase</keyword>
<organism evidence="4 5">
    <name type="scientific">Kibdelosporangium aridum</name>
    <dbReference type="NCBI Taxonomy" id="2030"/>
    <lineage>
        <taxon>Bacteria</taxon>
        <taxon>Bacillati</taxon>
        <taxon>Actinomycetota</taxon>
        <taxon>Actinomycetes</taxon>
        <taxon>Pseudonocardiales</taxon>
        <taxon>Pseudonocardiaceae</taxon>
        <taxon>Kibdelosporangium</taxon>
    </lineage>
</organism>
<dbReference type="AlphaFoldDB" id="A0A1W2FBG2"/>
<dbReference type="EMBL" id="FWXV01000005">
    <property type="protein sequence ID" value="SMD19319.1"/>
    <property type="molecule type" value="Genomic_DNA"/>
</dbReference>
<accession>A0A1W2FBG2</accession>
<dbReference type="GO" id="GO:0005829">
    <property type="term" value="C:cytosol"/>
    <property type="evidence" value="ECO:0007669"/>
    <property type="project" value="TreeGrafter"/>
</dbReference>
<gene>
    <name evidence="4" type="ORF">SAMN05661093_06105</name>
</gene>
<dbReference type="GO" id="GO:0046872">
    <property type="term" value="F:metal ion binding"/>
    <property type="evidence" value="ECO:0007669"/>
    <property type="project" value="UniProtKB-KW"/>
</dbReference>
<protein>
    <submittedName>
        <fullName evidence="4">HCOMODA/2-hydroxy-3-carboxy-muconic semialdehyde decarboxylase</fullName>
    </submittedName>
</protein>
<dbReference type="PANTHER" id="PTHR22789">
    <property type="entry name" value="FUCULOSE PHOSPHATE ALDOLASE"/>
    <property type="match status" value="1"/>
</dbReference>
<dbReference type="Pfam" id="PF00596">
    <property type="entry name" value="Aldolase_II"/>
    <property type="match status" value="1"/>
</dbReference>
<dbReference type="GO" id="GO:0019323">
    <property type="term" value="P:pentose catabolic process"/>
    <property type="evidence" value="ECO:0007669"/>
    <property type="project" value="TreeGrafter"/>
</dbReference>
<evidence type="ECO:0000313" key="4">
    <source>
        <dbReference type="EMBL" id="SMD19319.1"/>
    </source>
</evidence>
<dbReference type="SUPFAM" id="SSF53639">
    <property type="entry name" value="AraD/HMP-PK domain-like"/>
    <property type="match status" value="1"/>
</dbReference>
<dbReference type="InterPro" id="IPR036409">
    <property type="entry name" value="Aldolase_II/adducin_N_sf"/>
</dbReference>
<dbReference type="OrthoDB" id="9786287at2"/>
<dbReference type="Gene3D" id="3.40.225.10">
    <property type="entry name" value="Class II aldolase/adducin N-terminal domain"/>
    <property type="match status" value="1"/>
</dbReference>
<dbReference type="InterPro" id="IPR001303">
    <property type="entry name" value="Aldolase_II/adducin_N"/>
</dbReference>
<dbReference type="GO" id="GO:0016832">
    <property type="term" value="F:aldehyde-lyase activity"/>
    <property type="evidence" value="ECO:0007669"/>
    <property type="project" value="TreeGrafter"/>
</dbReference>
<keyword evidence="5" id="KW-1185">Reference proteome</keyword>
<dbReference type="RefSeq" id="WP_084430258.1">
    <property type="nucleotide sequence ID" value="NZ_FWXV01000005.1"/>
</dbReference>
<dbReference type="PANTHER" id="PTHR22789:SF0">
    <property type="entry name" value="3-OXO-TETRONATE 4-PHOSPHATE DECARBOXYLASE-RELATED"/>
    <property type="match status" value="1"/>
</dbReference>
<dbReference type="SMART" id="SM01007">
    <property type="entry name" value="Aldolase_II"/>
    <property type="match status" value="1"/>
</dbReference>
<evidence type="ECO:0000259" key="3">
    <source>
        <dbReference type="SMART" id="SM01007"/>
    </source>
</evidence>
<evidence type="ECO:0000256" key="2">
    <source>
        <dbReference type="ARBA" id="ARBA00023239"/>
    </source>
</evidence>
<name>A0A1W2FBG2_KIBAR</name>
<dbReference type="InterPro" id="IPR050197">
    <property type="entry name" value="Aldolase_class_II_sugar_metab"/>
</dbReference>
<feature type="domain" description="Class II aldolase/adducin N-terminal" evidence="3">
    <location>
        <begin position="8"/>
        <end position="180"/>
    </location>
</feature>
<keyword evidence="1" id="KW-0479">Metal-binding</keyword>
<reference evidence="4 5" key="1">
    <citation type="submission" date="2017-04" db="EMBL/GenBank/DDBJ databases">
        <authorList>
            <person name="Afonso C.L."/>
            <person name="Miller P.J."/>
            <person name="Scott M.A."/>
            <person name="Spackman E."/>
            <person name="Goraichik I."/>
            <person name="Dimitrov K.M."/>
            <person name="Suarez D.L."/>
            <person name="Swayne D.E."/>
        </authorList>
    </citation>
    <scope>NUCLEOTIDE SEQUENCE [LARGE SCALE GENOMIC DNA]</scope>
    <source>
        <strain evidence="4 5">DSM 43828</strain>
    </source>
</reference>
<proteinExistence type="predicted"/>
<evidence type="ECO:0000256" key="1">
    <source>
        <dbReference type="ARBA" id="ARBA00022723"/>
    </source>
</evidence>
<dbReference type="Proteomes" id="UP000192674">
    <property type="component" value="Unassembled WGS sequence"/>
</dbReference>